<comment type="caution">
    <text evidence="1">The sequence shown here is derived from an EMBL/GenBank/DDBJ whole genome shotgun (WGS) entry which is preliminary data.</text>
</comment>
<evidence type="ECO:0000313" key="1">
    <source>
        <dbReference type="EMBL" id="TPQ15866.1"/>
    </source>
</evidence>
<dbReference type="EMBL" id="VCHX02000346">
    <property type="protein sequence ID" value="TPQ15866.1"/>
    <property type="molecule type" value="Genomic_DNA"/>
</dbReference>
<reference evidence="1 2" key="1">
    <citation type="submission" date="2019-06" db="EMBL/GenBank/DDBJ databases">
        <title>Streptomyces sporangiiformans sp. nov., a novel actinomycete isolated from soil in Mount Song.</title>
        <authorList>
            <person name="Han L."/>
        </authorList>
    </citation>
    <scope>NUCLEOTIDE SEQUENCE [LARGE SCALE GENOMIC DNA]</scope>
    <source>
        <strain evidence="1 2">NEAU-SSA 1</strain>
    </source>
</reference>
<keyword evidence="2" id="KW-1185">Reference proteome</keyword>
<gene>
    <name evidence="1" type="ORF">FGD71_044750</name>
</gene>
<dbReference type="Proteomes" id="UP000317378">
    <property type="component" value="Unassembled WGS sequence"/>
</dbReference>
<name>A0A505D8W7_9ACTN</name>
<sequence>MPSEPGEITINSPKSGTLVVTGESLPVAGHTIPGQLIKPNGTFVAEQPPSSVRVRVDDGAERTATRSHPTWKRWETGIQLTSPGTHTITATAWHPQWAVEATTQVTAVARRIGIVGVERTQATQFFHINGQGTSTAQDNSVPLVEGKPLVLRVYVNSASGTPPLTRVSGELVLDGTVLAPSNTARALPGPDISRGASGDSLNFWISPTLCSGTKTCRVRVFDPAHQGVVGFEDETTFTLTFTAVPRPRVHAVLLHYTGLGLDIPAPTDADVADTLSKVVRMYPISGFNYTGFTVHNFAGNLTLATGGGCTQGWNELIGRLWTLRMLSGTTDVYMGLLPHGVPSAGVIGCGLVGAAVGFNGDGITMAQELGHSFDRDHAPCPANITSRDPDYPDYPGLPLGSIGEFGLDTGSFQVHDPALTSDFMSWCEPAWVSPYTYMGLRTTFIGTRAAVQPTLSEGRASMREQLVLSFRLHRDGTVQLFHGFHLPAGEMQPTGGEPSDVTCELRNAKGRTLSSVRCRLGPHSWLDDEDTDFHEVLPWDETAHSLVFRRGQDEVHTHVLERTAPRVTISGLVLSAGDPGTARLEWTAAAPPRTELRHAIRYSNDGGTTWRGIAVDLSGQSYDVDLSTLPAGERCHLQVVTSSGIRTATAQTGPFTVQAKPPHARHRP</sequence>
<dbReference type="AlphaFoldDB" id="A0A505D8W7"/>
<protein>
    <submittedName>
        <fullName evidence="1">Uncharacterized protein</fullName>
    </submittedName>
</protein>
<evidence type="ECO:0000313" key="2">
    <source>
        <dbReference type="Proteomes" id="UP000317378"/>
    </source>
</evidence>
<dbReference type="RefSeq" id="WP_140936069.1">
    <property type="nucleotide sequence ID" value="NZ_QXMJ01000346.1"/>
</dbReference>
<proteinExistence type="predicted"/>
<accession>A0A505D8W7</accession>
<organism evidence="1 2">
    <name type="scientific">Streptomyces sporangiiformans</name>
    <dbReference type="NCBI Taxonomy" id="2315329"/>
    <lineage>
        <taxon>Bacteria</taxon>
        <taxon>Bacillati</taxon>
        <taxon>Actinomycetota</taxon>
        <taxon>Actinomycetes</taxon>
        <taxon>Kitasatosporales</taxon>
        <taxon>Streptomycetaceae</taxon>
        <taxon>Streptomyces</taxon>
    </lineage>
</organism>